<keyword evidence="2" id="KW-1185">Reference proteome</keyword>
<protein>
    <submittedName>
        <fullName evidence="1">Uncharacterized protein</fullName>
    </submittedName>
</protein>
<reference evidence="1 2" key="1">
    <citation type="submission" date="2019-02" db="EMBL/GenBank/DDBJ databases">
        <title>Deep-cultivation of Planctomycetes and their phenomic and genomic characterization uncovers novel biology.</title>
        <authorList>
            <person name="Wiegand S."/>
            <person name="Jogler M."/>
            <person name="Boedeker C."/>
            <person name="Pinto D."/>
            <person name="Vollmers J."/>
            <person name="Rivas-Marin E."/>
            <person name="Kohn T."/>
            <person name="Peeters S.H."/>
            <person name="Heuer A."/>
            <person name="Rast P."/>
            <person name="Oberbeckmann S."/>
            <person name="Bunk B."/>
            <person name="Jeske O."/>
            <person name="Meyerdierks A."/>
            <person name="Storesund J.E."/>
            <person name="Kallscheuer N."/>
            <person name="Luecker S."/>
            <person name="Lage O.M."/>
            <person name="Pohl T."/>
            <person name="Merkel B.J."/>
            <person name="Hornburger P."/>
            <person name="Mueller R.-W."/>
            <person name="Bruemmer F."/>
            <person name="Labrenz M."/>
            <person name="Spormann A.M."/>
            <person name="Op Den Camp H."/>
            <person name="Overmann J."/>
            <person name="Amann R."/>
            <person name="Jetten M.S.M."/>
            <person name="Mascher T."/>
            <person name="Medema M.H."/>
            <person name="Devos D.P."/>
            <person name="Kaster A.-K."/>
            <person name="Ovreas L."/>
            <person name="Rohde M."/>
            <person name="Galperin M.Y."/>
            <person name="Jogler C."/>
        </authorList>
    </citation>
    <scope>NUCLEOTIDE SEQUENCE [LARGE SCALE GENOMIC DNA]</scope>
    <source>
        <strain evidence="1 2">Pla100</strain>
    </source>
</reference>
<organism evidence="1 2">
    <name type="scientific">Neorhodopirellula pilleata</name>
    <dbReference type="NCBI Taxonomy" id="2714738"/>
    <lineage>
        <taxon>Bacteria</taxon>
        <taxon>Pseudomonadati</taxon>
        <taxon>Planctomycetota</taxon>
        <taxon>Planctomycetia</taxon>
        <taxon>Pirellulales</taxon>
        <taxon>Pirellulaceae</taxon>
        <taxon>Neorhodopirellula</taxon>
    </lineage>
</organism>
<comment type="caution">
    <text evidence="1">The sequence shown here is derived from an EMBL/GenBank/DDBJ whole genome shotgun (WGS) entry which is preliminary data.</text>
</comment>
<evidence type="ECO:0000313" key="1">
    <source>
        <dbReference type="EMBL" id="TWT99000.1"/>
    </source>
</evidence>
<gene>
    <name evidence="1" type="ORF">Pla100_21670</name>
</gene>
<dbReference type="AlphaFoldDB" id="A0A5C6AHU3"/>
<dbReference type="EMBL" id="SJPM01000003">
    <property type="protein sequence ID" value="TWT99000.1"/>
    <property type="molecule type" value="Genomic_DNA"/>
</dbReference>
<name>A0A5C6AHU3_9BACT</name>
<dbReference type="Proteomes" id="UP000316213">
    <property type="component" value="Unassembled WGS sequence"/>
</dbReference>
<sequence length="137" mass="14955">MAWIPAGWLMTSSPGNSPTGLPCCSNLSVTGTTLIPFVMFLDWAVCLVVVGCGSGTDADEILGAGFQRNDLQIGNRLGRRIGLILNRNDQHRSFCRSFSRIDVKAATPQTNEPDAQRRVDLVLIETRSVSEGYLKEN</sequence>
<evidence type="ECO:0000313" key="2">
    <source>
        <dbReference type="Proteomes" id="UP000316213"/>
    </source>
</evidence>
<proteinExistence type="predicted"/>
<accession>A0A5C6AHU3</accession>